<dbReference type="Proteomes" id="UP000655588">
    <property type="component" value="Unassembled WGS sequence"/>
</dbReference>
<evidence type="ECO:0000313" key="2">
    <source>
        <dbReference type="Proteomes" id="UP000655588"/>
    </source>
</evidence>
<keyword evidence="2" id="KW-1185">Reference proteome</keyword>
<accession>A0A833SJY4</accession>
<evidence type="ECO:0000313" key="1">
    <source>
        <dbReference type="EMBL" id="KAF3428238.1"/>
    </source>
</evidence>
<dbReference type="EMBL" id="WNWW01000227">
    <property type="protein sequence ID" value="KAF3428238.1"/>
    <property type="molecule type" value="Genomic_DNA"/>
</dbReference>
<dbReference type="AlphaFoldDB" id="A0A833SJY4"/>
<sequence length="111" mass="12741">MPLAASTSSLSIPKARILQILYLCTKMKSPARAKETNGLEITNQTHIFFEEFLISVQHVLMQVIVSNLVIIELLQLSSKESFMVIYLIAILCQRVQMFYCVCSINYYFVEE</sequence>
<protein>
    <submittedName>
        <fullName evidence="1">Uncharacterized protein</fullName>
    </submittedName>
</protein>
<comment type="caution">
    <text evidence="1">The sequence shown here is derived from an EMBL/GenBank/DDBJ whole genome shotgun (WGS) entry which is preliminary data.</text>
</comment>
<proteinExistence type="predicted"/>
<name>A0A833SJY4_9HYME</name>
<reference evidence="1" key="1">
    <citation type="submission" date="2019-11" db="EMBL/GenBank/DDBJ databases">
        <title>The nuclear and mitochondrial genomes of Frieseomelitta varia - a highly eusocial stingless bee (Meliponini) with a permanently sterile worker caste.</title>
        <authorList>
            <person name="Freitas F.C.P."/>
            <person name="Lourenco A.P."/>
            <person name="Nunes F.M.F."/>
            <person name="Paschoal A.R."/>
            <person name="Abreu F.C.P."/>
            <person name="Barbin F.O."/>
            <person name="Bataglia L."/>
            <person name="Cardoso-Junior C.A.M."/>
            <person name="Cervoni M.S."/>
            <person name="Silva S.R."/>
            <person name="Dalarmi F."/>
            <person name="Del Lama M.A."/>
            <person name="Depintor T.S."/>
            <person name="Ferreira K.M."/>
            <person name="Goria P.S."/>
            <person name="Jaskot M.C."/>
            <person name="Lago D.C."/>
            <person name="Luna-Lucena D."/>
            <person name="Moda L.M."/>
            <person name="Nascimento L."/>
            <person name="Pedrino M."/>
            <person name="Rabico F.O."/>
            <person name="Sanches F.C."/>
            <person name="Santos D.E."/>
            <person name="Santos C.G."/>
            <person name="Vieira J."/>
            <person name="Lopes T.F."/>
            <person name="Barchuk A.R."/>
            <person name="Hartfelder K."/>
            <person name="Simoes Z.L.P."/>
            <person name="Bitondi M.M.G."/>
            <person name="Pinheiro D.G."/>
        </authorList>
    </citation>
    <scope>NUCLEOTIDE SEQUENCE</scope>
    <source>
        <strain evidence="1">USP_RPSP 00005682</strain>
        <tissue evidence="1">Whole individual</tissue>
    </source>
</reference>
<gene>
    <name evidence="1" type="ORF">E2986_10882</name>
</gene>
<organism evidence="1 2">
    <name type="scientific">Frieseomelitta varia</name>
    <dbReference type="NCBI Taxonomy" id="561572"/>
    <lineage>
        <taxon>Eukaryota</taxon>
        <taxon>Metazoa</taxon>
        <taxon>Ecdysozoa</taxon>
        <taxon>Arthropoda</taxon>
        <taxon>Hexapoda</taxon>
        <taxon>Insecta</taxon>
        <taxon>Pterygota</taxon>
        <taxon>Neoptera</taxon>
        <taxon>Endopterygota</taxon>
        <taxon>Hymenoptera</taxon>
        <taxon>Apocrita</taxon>
        <taxon>Aculeata</taxon>
        <taxon>Apoidea</taxon>
        <taxon>Anthophila</taxon>
        <taxon>Apidae</taxon>
        <taxon>Frieseomelitta</taxon>
    </lineage>
</organism>